<protein>
    <submittedName>
        <fullName evidence="2">Uncharacterized protein</fullName>
    </submittedName>
</protein>
<keyword evidence="3" id="KW-1185">Reference proteome</keyword>
<dbReference type="EMBL" id="MU855395">
    <property type="protein sequence ID" value="KAK3904487.1"/>
    <property type="molecule type" value="Genomic_DNA"/>
</dbReference>
<proteinExistence type="predicted"/>
<dbReference type="SUPFAM" id="SSF51735">
    <property type="entry name" value="NAD(P)-binding Rossmann-fold domains"/>
    <property type="match status" value="1"/>
</dbReference>
<dbReference type="InterPro" id="IPR052228">
    <property type="entry name" value="Sec_Metab_Biosynth_Oxidored"/>
</dbReference>
<comment type="caution">
    <text evidence="2">The sequence shown here is derived from an EMBL/GenBank/DDBJ whole genome shotgun (WGS) entry which is preliminary data.</text>
</comment>
<dbReference type="InterPro" id="IPR036291">
    <property type="entry name" value="NAD(P)-bd_dom_sf"/>
</dbReference>
<gene>
    <name evidence="2" type="ORF">C8A05DRAFT_42431</name>
</gene>
<dbReference type="GO" id="GO:0016491">
    <property type="term" value="F:oxidoreductase activity"/>
    <property type="evidence" value="ECO:0007669"/>
    <property type="project" value="UniProtKB-KW"/>
</dbReference>
<name>A0AAN6RV12_9PEZI</name>
<reference evidence="2" key="1">
    <citation type="journal article" date="2023" name="Mol. Phylogenet. Evol.">
        <title>Genome-scale phylogeny and comparative genomics of the fungal order Sordariales.</title>
        <authorList>
            <person name="Hensen N."/>
            <person name="Bonometti L."/>
            <person name="Westerberg I."/>
            <person name="Brannstrom I.O."/>
            <person name="Guillou S."/>
            <person name="Cros-Aarteil S."/>
            <person name="Calhoun S."/>
            <person name="Haridas S."/>
            <person name="Kuo A."/>
            <person name="Mondo S."/>
            <person name="Pangilinan J."/>
            <person name="Riley R."/>
            <person name="LaButti K."/>
            <person name="Andreopoulos B."/>
            <person name="Lipzen A."/>
            <person name="Chen C."/>
            <person name="Yan M."/>
            <person name="Daum C."/>
            <person name="Ng V."/>
            <person name="Clum A."/>
            <person name="Steindorff A."/>
            <person name="Ohm R.A."/>
            <person name="Martin F."/>
            <person name="Silar P."/>
            <person name="Natvig D.O."/>
            <person name="Lalanne C."/>
            <person name="Gautier V."/>
            <person name="Ament-Velasquez S.L."/>
            <person name="Kruys A."/>
            <person name="Hutchinson M.I."/>
            <person name="Powell A.J."/>
            <person name="Barry K."/>
            <person name="Miller A.N."/>
            <person name="Grigoriev I.V."/>
            <person name="Debuchy R."/>
            <person name="Gladieux P."/>
            <person name="Hiltunen Thoren M."/>
            <person name="Johannesson H."/>
        </authorList>
    </citation>
    <scope>NUCLEOTIDE SEQUENCE</scope>
    <source>
        <strain evidence="2">CBS 103.79</strain>
    </source>
</reference>
<evidence type="ECO:0000313" key="3">
    <source>
        <dbReference type="Proteomes" id="UP001303889"/>
    </source>
</evidence>
<dbReference type="AlphaFoldDB" id="A0AAN6RV12"/>
<evidence type="ECO:0000313" key="2">
    <source>
        <dbReference type="EMBL" id="KAK3904487.1"/>
    </source>
</evidence>
<dbReference type="Proteomes" id="UP001303889">
    <property type="component" value="Unassembled WGS sequence"/>
</dbReference>
<dbReference type="PANTHER" id="PTHR47534">
    <property type="entry name" value="YALI0E05731P"/>
    <property type="match status" value="1"/>
</dbReference>
<dbReference type="Gene3D" id="3.40.50.720">
    <property type="entry name" value="NAD(P)-binding Rossmann-like Domain"/>
    <property type="match status" value="1"/>
</dbReference>
<evidence type="ECO:0000256" key="1">
    <source>
        <dbReference type="ARBA" id="ARBA00023002"/>
    </source>
</evidence>
<keyword evidence="1" id="KW-0560">Oxidoreductase</keyword>
<organism evidence="2 3">
    <name type="scientific">Staphylotrichum tortipilum</name>
    <dbReference type="NCBI Taxonomy" id="2831512"/>
    <lineage>
        <taxon>Eukaryota</taxon>
        <taxon>Fungi</taxon>
        <taxon>Dikarya</taxon>
        <taxon>Ascomycota</taxon>
        <taxon>Pezizomycotina</taxon>
        <taxon>Sordariomycetes</taxon>
        <taxon>Sordariomycetidae</taxon>
        <taxon>Sordariales</taxon>
        <taxon>Chaetomiaceae</taxon>
        <taxon>Staphylotrichum</taxon>
    </lineage>
</organism>
<reference evidence="2" key="2">
    <citation type="submission" date="2023-05" db="EMBL/GenBank/DDBJ databases">
        <authorList>
            <consortium name="Lawrence Berkeley National Laboratory"/>
            <person name="Steindorff A."/>
            <person name="Hensen N."/>
            <person name="Bonometti L."/>
            <person name="Westerberg I."/>
            <person name="Brannstrom I.O."/>
            <person name="Guillou S."/>
            <person name="Cros-Aarteil S."/>
            <person name="Calhoun S."/>
            <person name="Haridas S."/>
            <person name="Kuo A."/>
            <person name="Mondo S."/>
            <person name="Pangilinan J."/>
            <person name="Riley R."/>
            <person name="Labutti K."/>
            <person name="Andreopoulos B."/>
            <person name="Lipzen A."/>
            <person name="Chen C."/>
            <person name="Yanf M."/>
            <person name="Daum C."/>
            <person name="Ng V."/>
            <person name="Clum A."/>
            <person name="Ohm R."/>
            <person name="Martin F."/>
            <person name="Silar P."/>
            <person name="Natvig D."/>
            <person name="Lalanne C."/>
            <person name="Gautier V."/>
            <person name="Ament-Velasquez S.L."/>
            <person name="Kruys A."/>
            <person name="Hutchinson M.I."/>
            <person name="Powell A.J."/>
            <person name="Barry K."/>
            <person name="Miller A.N."/>
            <person name="Grigoriev I.V."/>
            <person name="Debuchy R."/>
            <person name="Gladieux P."/>
            <person name="Thoren M.H."/>
            <person name="Johannesson H."/>
        </authorList>
    </citation>
    <scope>NUCLEOTIDE SEQUENCE</scope>
    <source>
        <strain evidence="2">CBS 103.79</strain>
    </source>
</reference>
<accession>A0AAN6RV12</accession>
<dbReference type="InterPro" id="IPR002347">
    <property type="entry name" value="SDR_fam"/>
</dbReference>
<dbReference type="Pfam" id="PF00106">
    <property type="entry name" value="adh_short"/>
    <property type="match status" value="1"/>
</dbReference>
<sequence>MVTLEQMRDSNSRIPECLPASLVAVFVGGTSGIGESTMKQFVKHTVQPRVYFVGRSERAATRITAELTSLNPAGEYTFIRADLSLLENVDSVCHEIKSREPLINLLFLTPGTIITSSMKETAEALYYPTAVTYYARVRLIVNLLPLLQKATGLRRVVTVYGGTKEGALCASDFSGRCLCPPNPTGGGSTNTTAAAGVQVQLRAHTSSMMTLALESLALEAPDVSFVHSFPGFVRTSHGRNVRAASSSSVGLLKAVMKIVGPIVAVPVAEAGERQLFFATSARFPARYAYGAGVDVADTAGVAPPPPAVGGGVVAKGTDARIGSGVYSVNFDGEAQAEKVEEAVQMLRDDDLVRRLWLHTVGEFVRVTGSEFV</sequence>
<dbReference type="PANTHER" id="PTHR47534:SF3">
    <property type="entry name" value="ALCOHOL DEHYDROGENASE-LIKE C-TERMINAL DOMAIN-CONTAINING PROTEIN"/>
    <property type="match status" value="1"/>
</dbReference>